<dbReference type="AlphaFoldDB" id="A0A1L9UWD2"/>
<sequence length="115" mass="13033">MALSREPLASLACSFFLSMYQALSSKIPNIFYRFTSLSSAVNPPISSRKAAEFDNRAGPWMLYKSSFVSYPIWVVFSSVAHGTLFSVLPIWGRFAYCCLLNLARYCSFYRQVTVD</sequence>
<dbReference type="EMBL" id="KV878680">
    <property type="protein sequence ID" value="OJJ76024.1"/>
    <property type="molecule type" value="Genomic_DNA"/>
</dbReference>
<evidence type="ECO:0000313" key="3">
    <source>
        <dbReference type="Proteomes" id="UP000184499"/>
    </source>
</evidence>
<gene>
    <name evidence="2" type="ORF">ASPBRDRAFT_389621</name>
</gene>
<dbReference type="OrthoDB" id="10454993at2759"/>
<organism evidence="2 3">
    <name type="scientific">Aspergillus brasiliensis (strain CBS 101740 / IMI 381727 / IBT 21946)</name>
    <dbReference type="NCBI Taxonomy" id="767769"/>
    <lineage>
        <taxon>Eukaryota</taxon>
        <taxon>Fungi</taxon>
        <taxon>Dikarya</taxon>
        <taxon>Ascomycota</taxon>
        <taxon>Pezizomycotina</taxon>
        <taxon>Eurotiomycetes</taxon>
        <taxon>Eurotiomycetidae</taxon>
        <taxon>Eurotiales</taxon>
        <taxon>Aspergillaceae</taxon>
        <taxon>Aspergillus</taxon>
        <taxon>Aspergillus subgen. Circumdati</taxon>
    </lineage>
</organism>
<keyword evidence="1" id="KW-1133">Transmembrane helix</keyword>
<reference evidence="3" key="1">
    <citation type="journal article" date="2017" name="Genome Biol.">
        <title>Comparative genomics reveals high biological diversity and specific adaptations in the industrially and medically important fungal genus Aspergillus.</title>
        <authorList>
            <person name="de Vries R.P."/>
            <person name="Riley R."/>
            <person name="Wiebenga A."/>
            <person name="Aguilar-Osorio G."/>
            <person name="Amillis S."/>
            <person name="Uchima C.A."/>
            <person name="Anderluh G."/>
            <person name="Asadollahi M."/>
            <person name="Askin M."/>
            <person name="Barry K."/>
            <person name="Battaglia E."/>
            <person name="Bayram O."/>
            <person name="Benocci T."/>
            <person name="Braus-Stromeyer S.A."/>
            <person name="Caldana C."/>
            <person name="Canovas D."/>
            <person name="Cerqueira G.C."/>
            <person name="Chen F."/>
            <person name="Chen W."/>
            <person name="Choi C."/>
            <person name="Clum A."/>
            <person name="Dos Santos R.A."/>
            <person name="Damasio A.R."/>
            <person name="Diallinas G."/>
            <person name="Emri T."/>
            <person name="Fekete E."/>
            <person name="Flipphi M."/>
            <person name="Freyberg S."/>
            <person name="Gallo A."/>
            <person name="Gournas C."/>
            <person name="Habgood R."/>
            <person name="Hainaut M."/>
            <person name="Harispe M.L."/>
            <person name="Henrissat B."/>
            <person name="Hilden K.S."/>
            <person name="Hope R."/>
            <person name="Hossain A."/>
            <person name="Karabika E."/>
            <person name="Karaffa L."/>
            <person name="Karanyi Z."/>
            <person name="Krasevec N."/>
            <person name="Kuo A."/>
            <person name="Kusch H."/>
            <person name="LaButti K."/>
            <person name="Lagendijk E.L."/>
            <person name="Lapidus A."/>
            <person name="Levasseur A."/>
            <person name="Lindquist E."/>
            <person name="Lipzen A."/>
            <person name="Logrieco A.F."/>
            <person name="MacCabe A."/>
            <person name="Maekelae M.R."/>
            <person name="Malavazi I."/>
            <person name="Melin P."/>
            <person name="Meyer V."/>
            <person name="Mielnichuk N."/>
            <person name="Miskei M."/>
            <person name="Molnar A.P."/>
            <person name="Mule G."/>
            <person name="Ngan C.Y."/>
            <person name="Orejas M."/>
            <person name="Orosz E."/>
            <person name="Ouedraogo J.P."/>
            <person name="Overkamp K.M."/>
            <person name="Park H.-S."/>
            <person name="Perrone G."/>
            <person name="Piumi F."/>
            <person name="Punt P.J."/>
            <person name="Ram A.F."/>
            <person name="Ramon A."/>
            <person name="Rauscher S."/>
            <person name="Record E."/>
            <person name="Riano-Pachon D.M."/>
            <person name="Robert V."/>
            <person name="Roehrig J."/>
            <person name="Ruller R."/>
            <person name="Salamov A."/>
            <person name="Salih N.S."/>
            <person name="Samson R.A."/>
            <person name="Sandor E."/>
            <person name="Sanguinetti M."/>
            <person name="Schuetze T."/>
            <person name="Sepcic K."/>
            <person name="Shelest E."/>
            <person name="Sherlock G."/>
            <person name="Sophianopoulou V."/>
            <person name="Squina F.M."/>
            <person name="Sun H."/>
            <person name="Susca A."/>
            <person name="Todd R.B."/>
            <person name="Tsang A."/>
            <person name="Unkles S.E."/>
            <person name="van de Wiele N."/>
            <person name="van Rossen-Uffink D."/>
            <person name="Oliveira J.V."/>
            <person name="Vesth T.C."/>
            <person name="Visser J."/>
            <person name="Yu J.-H."/>
            <person name="Zhou M."/>
            <person name="Andersen M.R."/>
            <person name="Archer D.B."/>
            <person name="Baker S.E."/>
            <person name="Benoit I."/>
            <person name="Brakhage A.A."/>
            <person name="Braus G.H."/>
            <person name="Fischer R."/>
            <person name="Frisvad J.C."/>
            <person name="Goldman G.H."/>
            <person name="Houbraken J."/>
            <person name="Oakley B."/>
            <person name="Pocsi I."/>
            <person name="Scazzocchio C."/>
            <person name="Seiboth B."/>
            <person name="vanKuyk P.A."/>
            <person name="Wortman J."/>
            <person name="Dyer P.S."/>
            <person name="Grigoriev I.V."/>
        </authorList>
    </citation>
    <scope>NUCLEOTIDE SEQUENCE [LARGE SCALE GENOMIC DNA]</scope>
    <source>
        <strain evidence="3">CBS 101740 / IMI 381727 / IBT 21946</strain>
    </source>
</reference>
<dbReference type="VEuPathDB" id="FungiDB:ASPBRDRAFT_389621"/>
<keyword evidence="1" id="KW-0812">Transmembrane</keyword>
<dbReference type="RefSeq" id="XP_067483271.1">
    <property type="nucleotide sequence ID" value="XM_067624042.1"/>
</dbReference>
<dbReference type="Proteomes" id="UP000184499">
    <property type="component" value="Unassembled WGS sequence"/>
</dbReference>
<accession>A0A1L9UWD2</accession>
<feature type="transmembrane region" description="Helical" evidence="1">
    <location>
        <begin position="70"/>
        <end position="91"/>
    </location>
</feature>
<dbReference type="GeneID" id="93576530"/>
<evidence type="ECO:0000313" key="2">
    <source>
        <dbReference type="EMBL" id="OJJ76024.1"/>
    </source>
</evidence>
<protein>
    <submittedName>
        <fullName evidence="2">Uncharacterized protein</fullName>
    </submittedName>
</protein>
<evidence type="ECO:0000256" key="1">
    <source>
        <dbReference type="SAM" id="Phobius"/>
    </source>
</evidence>
<keyword evidence="3" id="KW-1185">Reference proteome</keyword>
<name>A0A1L9UWD2_ASPBC</name>
<keyword evidence="1" id="KW-0472">Membrane</keyword>
<proteinExistence type="predicted"/>